<reference evidence="2" key="1">
    <citation type="journal article" date="2015" name="PLoS Genet.">
        <title>The dynamic genome and transcriptome of the human fungal pathogen Blastomyces and close relative Emmonsia.</title>
        <authorList>
            <person name="Munoz J.F."/>
            <person name="Gauthier G.M."/>
            <person name="Desjardins C.A."/>
            <person name="Gallo J.E."/>
            <person name="Holder J."/>
            <person name="Sullivan T.D."/>
            <person name="Marty A.J."/>
            <person name="Carmen J.C."/>
            <person name="Chen Z."/>
            <person name="Ding L."/>
            <person name="Gujja S."/>
            <person name="Magrini V."/>
            <person name="Misas E."/>
            <person name="Mitreva M."/>
            <person name="Priest M."/>
            <person name="Saif S."/>
            <person name="Whiston E.A."/>
            <person name="Young S."/>
            <person name="Zeng Q."/>
            <person name="Goldman W.E."/>
            <person name="Mardis E.R."/>
            <person name="Taylor J.W."/>
            <person name="McEwen J.G."/>
            <person name="Clay O.K."/>
            <person name="Klein B.S."/>
            <person name="Cuomo C.A."/>
        </authorList>
    </citation>
    <scope>NUCLEOTIDE SEQUENCE [LARGE SCALE GENOMIC DNA]</scope>
    <source>
        <strain evidence="2">UAMH 3008</strain>
    </source>
</reference>
<dbReference type="VEuPathDB" id="FungiDB:EMCG_06537"/>
<proteinExistence type="predicted"/>
<name>A0A0G2JBN1_9EURO</name>
<dbReference type="OrthoDB" id="4185811at2759"/>
<organism evidence="1 2">
    <name type="scientific">[Emmonsia] crescens</name>
    <dbReference type="NCBI Taxonomy" id="73230"/>
    <lineage>
        <taxon>Eukaryota</taxon>
        <taxon>Fungi</taxon>
        <taxon>Dikarya</taxon>
        <taxon>Ascomycota</taxon>
        <taxon>Pezizomycotina</taxon>
        <taxon>Eurotiomycetes</taxon>
        <taxon>Eurotiomycetidae</taxon>
        <taxon>Onygenales</taxon>
        <taxon>Ajellomycetaceae</taxon>
        <taxon>Emergomyces</taxon>
    </lineage>
</organism>
<comment type="caution">
    <text evidence="1">The sequence shown here is derived from an EMBL/GenBank/DDBJ whole genome shotgun (WGS) entry which is preliminary data.</text>
</comment>
<dbReference type="Proteomes" id="UP000034164">
    <property type="component" value="Unassembled WGS sequence"/>
</dbReference>
<dbReference type="EMBL" id="LCZI01000206">
    <property type="protein sequence ID" value="KKZ67771.1"/>
    <property type="molecule type" value="Genomic_DNA"/>
</dbReference>
<gene>
    <name evidence="1" type="ORF">EMCG_06537</name>
</gene>
<evidence type="ECO:0000313" key="2">
    <source>
        <dbReference type="Proteomes" id="UP000034164"/>
    </source>
</evidence>
<accession>A0A0G2JBN1</accession>
<dbReference type="AlphaFoldDB" id="A0A0G2JBN1"/>
<evidence type="ECO:0000313" key="1">
    <source>
        <dbReference type="EMBL" id="KKZ67771.1"/>
    </source>
</evidence>
<protein>
    <submittedName>
        <fullName evidence="1">Uncharacterized protein</fullName>
    </submittedName>
</protein>
<sequence length="133" mass="14751">MPRDHFPWTVEQWDAARAAMARGDPGPKLIFPIIISDASPITSKAKLEEITGPVTAEVEWAHRGSFMKDTEDANAEKIKYCIVKAKQWNFLHKSLEAHQVLLWINGVKRYGYFVPTPGSGDDADSLVIGSVNG</sequence>